<protein>
    <submittedName>
        <fullName evidence="6">DUF1656 domain-containing protein</fullName>
    </submittedName>
</protein>
<evidence type="ECO:0000313" key="6">
    <source>
        <dbReference type="EMBL" id="TGD99660.1"/>
    </source>
</evidence>
<keyword evidence="1" id="KW-1003">Cell membrane</keyword>
<organism evidence="6 7">
    <name type="scientific">Methylobacterium nonmethylotrophicum</name>
    <dbReference type="NCBI Taxonomy" id="1141884"/>
    <lineage>
        <taxon>Bacteria</taxon>
        <taxon>Pseudomonadati</taxon>
        <taxon>Pseudomonadota</taxon>
        <taxon>Alphaproteobacteria</taxon>
        <taxon>Hyphomicrobiales</taxon>
        <taxon>Methylobacteriaceae</taxon>
        <taxon>Methylobacterium</taxon>
    </lineage>
</organism>
<dbReference type="InterPro" id="IPR012451">
    <property type="entry name" value="DUF1656"/>
</dbReference>
<evidence type="ECO:0000256" key="4">
    <source>
        <dbReference type="ARBA" id="ARBA00023136"/>
    </source>
</evidence>
<evidence type="ECO:0000256" key="5">
    <source>
        <dbReference type="SAM" id="Phobius"/>
    </source>
</evidence>
<evidence type="ECO:0000256" key="1">
    <source>
        <dbReference type="ARBA" id="ARBA00022475"/>
    </source>
</evidence>
<evidence type="ECO:0000256" key="3">
    <source>
        <dbReference type="ARBA" id="ARBA00022989"/>
    </source>
</evidence>
<dbReference type="AlphaFoldDB" id="A0A4Z0NRW9"/>
<keyword evidence="2 5" id="KW-0812">Transmembrane</keyword>
<dbReference type="EMBL" id="SRLB01000007">
    <property type="protein sequence ID" value="TGD99660.1"/>
    <property type="molecule type" value="Genomic_DNA"/>
</dbReference>
<feature type="transmembrane region" description="Helical" evidence="5">
    <location>
        <begin position="48"/>
        <end position="68"/>
    </location>
</feature>
<dbReference type="RefSeq" id="WP_135414667.1">
    <property type="nucleotide sequence ID" value="NZ_SRLB01000007.1"/>
</dbReference>
<dbReference type="Pfam" id="PF07869">
    <property type="entry name" value="DUF1656"/>
    <property type="match status" value="1"/>
</dbReference>
<keyword evidence="4 5" id="KW-0472">Membrane</keyword>
<comment type="caution">
    <text evidence="6">The sequence shown here is derived from an EMBL/GenBank/DDBJ whole genome shotgun (WGS) entry which is preliminary data.</text>
</comment>
<sequence>MIALQAVDLLGVYVEPAVICLLAALAATAGLQWALNRIGINRFVYNRALFDLAILIATTSLLVLLLRIPGR</sequence>
<evidence type="ECO:0000313" key="7">
    <source>
        <dbReference type="Proteomes" id="UP000297535"/>
    </source>
</evidence>
<name>A0A4Z0NRW9_9HYPH</name>
<proteinExistence type="predicted"/>
<keyword evidence="7" id="KW-1185">Reference proteome</keyword>
<evidence type="ECO:0000256" key="2">
    <source>
        <dbReference type="ARBA" id="ARBA00022692"/>
    </source>
</evidence>
<keyword evidence="3 5" id="KW-1133">Transmembrane helix</keyword>
<accession>A0A4Z0NRW9</accession>
<gene>
    <name evidence="6" type="ORF">EU555_10765</name>
</gene>
<feature type="transmembrane region" description="Helical" evidence="5">
    <location>
        <begin position="12"/>
        <end position="36"/>
    </location>
</feature>
<reference evidence="6 7" key="1">
    <citation type="submission" date="2019-04" db="EMBL/GenBank/DDBJ databases">
        <authorList>
            <person name="Feng G."/>
            <person name="Zhu H."/>
        </authorList>
    </citation>
    <scope>NUCLEOTIDE SEQUENCE [LARGE SCALE GENOMIC DNA]</scope>
    <source>
        <strain evidence="6 7">6HR-1</strain>
    </source>
</reference>
<dbReference type="Proteomes" id="UP000297535">
    <property type="component" value="Unassembled WGS sequence"/>
</dbReference>